<dbReference type="CDD" id="cd06171">
    <property type="entry name" value="Sigma70_r4"/>
    <property type="match status" value="1"/>
</dbReference>
<protein>
    <submittedName>
        <fullName evidence="6">Sigma-70 family RNA polymerase sigma factor</fullName>
    </submittedName>
</protein>
<feature type="domain" description="RNA polymerase sigma factor 70 region 4 type 2" evidence="5">
    <location>
        <begin position="116"/>
        <end position="167"/>
    </location>
</feature>
<name>A0ABS6BD70_9SPHN</name>
<keyword evidence="1" id="KW-0805">Transcription regulation</keyword>
<feature type="compositionally biased region" description="Basic and acidic residues" evidence="4">
    <location>
        <begin position="91"/>
        <end position="100"/>
    </location>
</feature>
<sequence length="173" mass="19647">MFTSSRAEIPLDRKPASDVVHYLGGLRAFFVKRVAPCDVDDMVQEVVLRMQVRRSEMGIGNFEGYLFQVAHSVLTDRGRRDQVRRRSQHSPLEEPDHPVEEISPARVLEGKQQLALLIAALKELPDRTRQIFVLHRFEEMSYGGIARHLGISVSAVEKHIMKAIRHLAARAGE</sequence>
<evidence type="ECO:0000256" key="4">
    <source>
        <dbReference type="SAM" id="MobiDB-lite"/>
    </source>
</evidence>
<comment type="caution">
    <text evidence="6">The sequence shown here is derived from an EMBL/GenBank/DDBJ whole genome shotgun (WGS) entry which is preliminary data.</text>
</comment>
<feature type="region of interest" description="Disordered" evidence="4">
    <location>
        <begin position="78"/>
        <end position="101"/>
    </location>
</feature>
<proteinExistence type="predicted"/>
<organism evidence="6 7">
    <name type="scientific">Sphingomonas quercus</name>
    <dbReference type="NCBI Taxonomy" id="2842451"/>
    <lineage>
        <taxon>Bacteria</taxon>
        <taxon>Pseudomonadati</taxon>
        <taxon>Pseudomonadota</taxon>
        <taxon>Alphaproteobacteria</taxon>
        <taxon>Sphingomonadales</taxon>
        <taxon>Sphingomonadaceae</taxon>
        <taxon>Sphingomonas</taxon>
    </lineage>
</organism>
<keyword evidence="3" id="KW-0804">Transcription</keyword>
<dbReference type="RefSeq" id="WP_216318149.1">
    <property type="nucleotide sequence ID" value="NZ_JAHKRT010000001.1"/>
</dbReference>
<dbReference type="InterPro" id="IPR013249">
    <property type="entry name" value="RNA_pol_sigma70_r4_t2"/>
</dbReference>
<dbReference type="EMBL" id="JAHKRT010000001">
    <property type="protein sequence ID" value="MBU3076265.1"/>
    <property type="molecule type" value="Genomic_DNA"/>
</dbReference>
<evidence type="ECO:0000313" key="7">
    <source>
        <dbReference type="Proteomes" id="UP000776276"/>
    </source>
</evidence>
<evidence type="ECO:0000259" key="5">
    <source>
        <dbReference type="Pfam" id="PF08281"/>
    </source>
</evidence>
<reference evidence="6 7" key="1">
    <citation type="submission" date="2021-06" db="EMBL/GenBank/DDBJ databases">
        <title>Sphingomonas sp. XMGL2, whole genome shotgun sequencing project.</title>
        <authorList>
            <person name="Zhao G."/>
            <person name="Shen L."/>
        </authorList>
    </citation>
    <scope>NUCLEOTIDE SEQUENCE [LARGE SCALE GENOMIC DNA]</scope>
    <source>
        <strain evidence="6 7">XMGL2</strain>
    </source>
</reference>
<dbReference type="PANTHER" id="PTHR43133:SF63">
    <property type="entry name" value="RNA POLYMERASE SIGMA FACTOR FECI-RELATED"/>
    <property type="match status" value="1"/>
</dbReference>
<evidence type="ECO:0000256" key="1">
    <source>
        <dbReference type="ARBA" id="ARBA00023015"/>
    </source>
</evidence>
<dbReference type="PANTHER" id="PTHR43133">
    <property type="entry name" value="RNA POLYMERASE ECF-TYPE SIGMA FACTO"/>
    <property type="match status" value="1"/>
</dbReference>
<accession>A0ABS6BD70</accession>
<evidence type="ECO:0000256" key="2">
    <source>
        <dbReference type="ARBA" id="ARBA00023082"/>
    </source>
</evidence>
<evidence type="ECO:0000313" key="6">
    <source>
        <dbReference type="EMBL" id="MBU3076265.1"/>
    </source>
</evidence>
<dbReference type="InterPro" id="IPR039425">
    <property type="entry name" value="RNA_pol_sigma-70-like"/>
</dbReference>
<evidence type="ECO:0000256" key="3">
    <source>
        <dbReference type="ARBA" id="ARBA00023163"/>
    </source>
</evidence>
<keyword evidence="2" id="KW-0731">Sigma factor</keyword>
<keyword evidence="7" id="KW-1185">Reference proteome</keyword>
<dbReference type="NCBIfam" id="TIGR02937">
    <property type="entry name" value="sigma70-ECF"/>
    <property type="match status" value="1"/>
</dbReference>
<dbReference type="Proteomes" id="UP000776276">
    <property type="component" value="Unassembled WGS sequence"/>
</dbReference>
<dbReference type="InterPro" id="IPR014284">
    <property type="entry name" value="RNA_pol_sigma-70_dom"/>
</dbReference>
<gene>
    <name evidence="6" type="ORF">KOF26_00155</name>
</gene>
<dbReference type="Pfam" id="PF08281">
    <property type="entry name" value="Sigma70_r4_2"/>
    <property type="match status" value="1"/>
</dbReference>